<evidence type="ECO:0000256" key="5">
    <source>
        <dbReference type="ARBA" id="ARBA00004302"/>
    </source>
</evidence>
<evidence type="ECO:0000256" key="10">
    <source>
        <dbReference type="ARBA" id="ARBA00022525"/>
    </source>
</evidence>
<feature type="domain" description="SRCR" evidence="31">
    <location>
        <begin position="404"/>
        <end position="513"/>
    </location>
</feature>
<dbReference type="Pfam" id="PF00530">
    <property type="entry name" value="SRCR"/>
    <property type="match status" value="4"/>
</dbReference>
<dbReference type="InterPro" id="IPR001695">
    <property type="entry name" value="Lysyl_oxidase"/>
</dbReference>
<organism evidence="32 33">
    <name type="scientific">Cyprinus carpio</name>
    <name type="common">Common carp</name>
    <dbReference type="NCBI Taxonomy" id="7962"/>
    <lineage>
        <taxon>Eukaryota</taxon>
        <taxon>Metazoa</taxon>
        <taxon>Chordata</taxon>
        <taxon>Craniata</taxon>
        <taxon>Vertebrata</taxon>
        <taxon>Euteleostomi</taxon>
        <taxon>Actinopterygii</taxon>
        <taxon>Neopterygii</taxon>
        <taxon>Teleostei</taxon>
        <taxon>Ostariophysi</taxon>
        <taxon>Cypriniformes</taxon>
        <taxon>Cyprinidae</taxon>
        <taxon>Cyprininae</taxon>
        <taxon>Cyprinus</taxon>
    </lineage>
</organism>
<dbReference type="Gene3D" id="3.10.250.10">
    <property type="entry name" value="SRCR-like domain"/>
    <property type="match status" value="4"/>
</dbReference>
<dbReference type="FunFam" id="3.10.250.10:FF:000001">
    <property type="entry name" value="Lysyl oxidase 4 isoform X1"/>
    <property type="match status" value="2"/>
</dbReference>
<keyword evidence="18" id="KW-0156">Chromatin regulator</keyword>
<evidence type="ECO:0000256" key="7">
    <source>
        <dbReference type="ARBA" id="ARBA00022454"/>
    </source>
</evidence>
<dbReference type="GO" id="GO:0005694">
    <property type="term" value="C:chromosome"/>
    <property type="evidence" value="ECO:0007669"/>
    <property type="project" value="UniProtKB-SubCell"/>
</dbReference>
<dbReference type="GO" id="GO:0005604">
    <property type="term" value="C:basement membrane"/>
    <property type="evidence" value="ECO:0007669"/>
    <property type="project" value="UniProtKB-SubCell"/>
</dbReference>
<dbReference type="PROSITE" id="PS50287">
    <property type="entry name" value="SRCR_2"/>
    <property type="match status" value="4"/>
</dbReference>
<evidence type="ECO:0000256" key="30">
    <source>
        <dbReference type="SAM" id="SignalP"/>
    </source>
</evidence>
<evidence type="ECO:0000256" key="26">
    <source>
        <dbReference type="ARBA" id="ARBA00023242"/>
    </source>
</evidence>
<comment type="similarity">
    <text evidence="6 29">Belongs to the lysyl oxidase family.</text>
</comment>
<dbReference type="GO" id="GO:0005507">
    <property type="term" value="F:copper ion binding"/>
    <property type="evidence" value="ECO:0007669"/>
    <property type="project" value="UniProtKB-UniRule"/>
</dbReference>
<dbReference type="PRINTS" id="PR00258">
    <property type="entry name" value="SPERACTRCPTR"/>
</dbReference>
<keyword evidence="16" id="KW-0256">Endoplasmic reticulum</keyword>
<evidence type="ECO:0000256" key="22">
    <source>
        <dbReference type="ARBA" id="ARBA00023015"/>
    </source>
</evidence>
<feature type="disulfide bond" evidence="28">
    <location>
        <begin position="92"/>
        <end position="153"/>
    </location>
</feature>
<feature type="disulfide bond" evidence="28">
    <location>
        <begin position="480"/>
        <end position="490"/>
    </location>
</feature>
<keyword evidence="7" id="KW-0158">Chromosome</keyword>
<dbReference type="GO" id="GO:0002040">
    <property type="term" value="P:sprouting angiogenesis"/>
    <property type="evidence" value="ECO:0007669"/>
    <property type="project" value="TreeGrafter"/>
</dbReference>
<keyword evidence="13 30" id="KW-0732">Signal</keyword>
<evidence type="ECO:0000256" key="15">
    <source>
        <dbReference type="ARBA" id="ARBA00022772"/>
    </source>
</evidence>
<keyword evidence="26" id="KW-0539">Nucleus</keyword>
<proteinExistence type="inferred from homology"/>
<dbReference type="GO" id="GO:0030199">
    <property type="term" value="P:collagen fibril organization"/>
    <property type="evidence" value="ECO:0007669"/>
    <property type="project" value="TreeGrafter"/>
</dbReference>
<feature type="disulfide bond" evidence="28">
    <location>
        <begin position="362"/>
        <end position="372"/>
    </location>
</feature>
<evidence type="ECO:0000256" key="12">
    <source>
        <dbReference type="ARBA" id="ARBA00022723"/>
    </source>
</evidence>
<evidence type="ECO:0000256" key="27">
    <source>
        <dbReference type="ARBA" id="ARBA00047861"/>
    </source>
</evidence>
<sequence length="739" mass="82650">MLALWSVSFVLLCIWRFSYAQYEHLGYLPGYQEPAQDLYTIPELPKDTPRIQLRLAGEKRKHNEGRVEVFYEGEWGTVCDDDFTIHAAQVVCRELGYFEAVSWSPSSKYGKGEGRIWFDNVRCTGNERSLAQCESNGIGVSDCKHTEDVGVVCSDKRIPGFKFSLNIQVEDVRIRPILSTYRKRIPVTEGYVEVKDGGKWKQVCDDEWTQMNSRVICGMFGFPGDKRYNTPFLLYLPKPVCVCVCVCHTLAIKANSTCEQGSPVVVSCVPGRAFAPAPMAGYKKAFRQEQPLVRLRGGAVVGEGRVEVLKNGEWGTICDDSWNLVAATVVCRELGFGSAKEALSGGQLGQGMGPVHMNEVKCSGFEKSVTECPFSMDKDSEGCSHEEDAGVRCNVPAMGFQQRLRLSGGRNPFEGRVEVLKERNGSLVWGTVCGEGWGIMEAMVVCRQLGLGFASHAFQETWNWPGAVNADSVVMSGVRCAGTEMSLSHCLHHGEYLSCPKGGGRFAAGVSCSETAPDLVLNPQVVEQTTYLEDRPMFMLQCAYEENCLGSTSSSTPANSYRRLLRFSSQIHNNGQSDFRPKASRESWVWHDCHRHYHSMEVFTHYDLLSNNGTKVAEGHKASFCLEDSECDEGIEKRYECANFGEQGITLGCWDTYRHDIDCQWVDITDVKPGDYIFQIVINPNYEVAETDYTNNIVKCRCRYDGHRIWMYNCHIGGSFSAETEDTFPGLINNQVTHR</sequence>
<dbReference type="InterPro" id="IPR019828">
    <property type="entry name" value="Lysyl_oxidase_CS"/>
</dbReference>
<dbReference type="FunFam" id="3.10.250.10:FF:000008">
    <property type="entry name" value="Lysyl oxidase homolog 2"/>
    <property type="match status" value="1"/>
</dbReference>
<dbReference type="PRINTS" id="PR00074">
    <property type="entry name" value="LYSYLOXIDASE"/>
</dbReference>
<keyword evidence="15 29" id="KW-0801">TPQ</keyword>
<evidence type="ECO:0000313" key="32">
    <source>
        <dbReference type="Ensembl" id="ENSCCRP00020106358.1"/>
    </source>
</evidence>
<dbReference type="GO" id="GO:0005634">
    <property type="term" value="C:nucleus"/>
    <property type="evidence" value="ECO:0007669"/>
    <property type="project" value="UniProtKB-SubCell"/>
</dbReference>
<evidence type="ECO:0000256" key="23">
    <source>
        <dbReference type="ARBA" id="ARBA00023157"/>
    </source>
</evidence>
<dbReference type="PROSITE" id="PS00926">
    <property type="entry name" value="LYSYL_OXIDASE"/>
    <property type="match status" value="1"/>
</dbReference>
<dbReference type="PANTHER" id="PTHR45817:SF1">
    <property type="entry name" value="LYSYL OXIDASE HOMOLOG 2"/>
    <property type="match status" value="1"/>
</dbReference>
<reference evidence="32" key="1">
    <citation type="submission" date="2025-08" db="UniProtKB">
        <authorList>
            <consortium name="Ensembl"/>
        </authorList>
    </citation>
    <scope>IDENTIFICATION</scope>
</reference>
<keyword evidence="23 28" id="KW-1015">Disulfide bond</keyword>
<dbReference type="GO" id="GO:0005783">
    <property type="term" value="C:endoplasmic reticulum"/>
    <property type="evidence" value="ECO:0007669"/>
    <property type="project" value="UniProtKB-SubCell"/>
</dbReference>
<feature type="signal peptide" evidence="30">
    <location>
        <begin position="1"/>
        <end position="20"/>
    </location>
</feature>
<dbReference type="AlphaFoldDB" id="A0A8C2KCB9"/>
<evidence type="ECO:0000256" key="3">
    <source>
        <dbReference type="ARBA" id="ARBA00004240"/>
    </source>
</evidence>
<feature type="domain" description="SRCR" evidence="31">
    <location>
        <begin position="53"/>
        <end position="154"/>
    </location>
</feature>
<dbReference type="PROSITE" id="PS00420">
    <property type="entry name" value="SRCR_1"/>
    <property type="match status" value="1"/>
</dbReference>
<evidence type="ECO:0000256" key="18">
    <source>
        <dbReference type="ARBA" id="ARBA00022853"/>
    </source>
</evidence>
<feature type="disulfide bond" evidence="28">
    <location>
        <begin position="123"/>
        <end position="133"/>
    </location>
</feature>
<evidence type="ECO:0000256" key="24">
    <source>
        <dbReference type="ARBA" id="ARBA00023163"/>
    </source>
</evidence>
<keyword evidence="14" id="KW-0677">Repeat</keyword>
<evidence type="ECO:0000256" key="8">
    <source>
        <dbReference type="ARBA" id="ARBA00022477"/>
    </source>
</evidence>
<evidence type="ECO:0000256" key="17">
    <source>
        <dbReference type="ARBA" id="ARBA00022837"/>
    </source>
</evidence>
<evidence type="ECO:0000256" key="6">
    <source>
        <dbReference type="ARBA" id="ARBA00007492"/>
    </source>
</evidence>
<evidence type="ECO:0000313" key="33">
    <source>
        <dbReference type="Proteomes" id="UP000694701"/>
    </source>
</evidence>
<evidence type="ECO:0000256" key="19">
    <source>
        <dbReference type="ARBA" id="ARBA00022869"/>
    </source>
</evidence>
<evidence type="ECO:0000256" key="20">
    <source>
        <dbReference type="ARBA" id="ARBA00023002"/>
    </source>
</evidence>
<dbReference type="GO" id="GO:0005615">
    <property type="term" value="C:extracellular space"/>
    <property type="evidence" value="ECO:0007669"/>
    <property type="project" value="UniProtKB-UniRule"/>
</dbReference>
<evidence type="ECO:0000256" key="13">
    <source>
        <dbReference type="ARBA" id="ARBA00022729"/>
    </source>
</evidence>
<dbReference type="InterPro" id="IPR001190">
    <property type="entry name" value="SRCR"/>
</dbReference>
<keyword evidence="20 29" id="KW-0560">Oxidoreductase</keyword>
<evidence type="ECO:0000256" key="14">
    <source>
        <dbReference type="ARBA" id="ARBA00022737"/>
    </source>
</evidence>
<evidence type="ECO:0000256" key="29">
    <source>
        <dbReference type="RuleBase" id="RU367046"/>
    </source>
</evidence>
<keyword evidence="11" id="KW-0272">Extracellular matrix</keyword>
<dbReference type="InterPro" id="IPR050912">
    <property type="entry name" value="LOX-like_protein"/>
</dbReference>
<comment type="catalytic activity">
    <reaction evidence="27 29">
        <text>L-lysyl-[protein] + O2 + H2O = (S)-2-amino-6-oxohexanoyl-[protein] + H2O2 + NH4(+)</text>
        <dbReference type="Rhea" id="RHEA:24544"/>
        <dbReference type="Rhea" id="RHEA-COMP:9752"/>
        <dbReference type="Rhea" id="RHEA-COMP:12448"/>
        <dbReference type="ChEBI" id="CHEBI:15377"/>
        <dbReference type="ChEBI" id="CHEBI:15379"/>
        <dbReference type="ChEBI" id="CHEBI:16240"/>
        <dbReference type="ChEBI" id="CHEBI:28938"/>
        <dbReference type="ChEBI" id="CHEBI:29969"/>
        <dbReference type="ChEBI" id="CHEBI:131803"/>
        <dbReference type="EC" id="1.4.3.13"/>
    </reaction>
</comment>
<keyword evidence="8 29" id="KW-0886">LTQ</keyword>
<evidence type="ECO:0000256" key="16">
    <source>
        <dbReference type="ARBA" id="ARBA00022824"/>
    </source>
</evidence>
<comment type="caution">
    <text evidence="28">Lacks conserved residue(s) required for the propagation of feature annotation.</text>
</comment>
<keyword evidence="10 29" id="KW-0964">Secreted</keyword>
<evidence type="ECO:0000256" key="9">
    <source>
        <dbReference type="ARBA" id="ARBA00022491"/>
    </source>
</evidence>
<protein>
    <recommendedName>
        <fullName evidence="29">Lysyl oxidase homolog</fullName>
        <ecNumber evidence="29">1.4.3.13</ecNumber>
    </recommendedName>
</protein>
<feature type="domain" description="SRCR" evidence="31">
    <location>
        <begin position="293"/>
        <end position="394"/>
    </location>
</feature>
<dbReference type="GO" id="GO:0016020">
    <property type="term" value="C:membrane"/>
    <property type="evidence" value="ECO:0007669"/>
    <property type="project" value="InterPro"/>
</dbReference>
<evidence type="ECO:0000256" key="2">
    <source>
        <dbReference type="ARBA" id="ARBA00004123"/>
    </source>
</evidence>
<evidence type="ECO:0000256" key="11">
    <source>
        <dbReference type="ARBA" id="ARBA00022530"/>
    </source>
</evidence>
<keyword evidence="9" id="KW-0678">Repressor</keyword>
<dbReference type="Proteomes" id="UP000694701">
    <property type="component" value="Unplaced"/>
</dbReference>
<evidence type="ECO:0000256" key="28">
    <source>
        <dbReference type="PROSITE-ProRule" id="PRU00196"/>
    </source>
</evidence>
<name>A0A8C2KCB9_CYPCA</name>
<dbReference type="GO" id="GO:0004720">
    <property type="term" value="F:protein-lysine 6-oxidase activity"/>
    <property type="evidence" value="ECO:0007669"/>
    <property type="project" value="UniProtKB-UniRule"/>
</dbReference>
<accession>A0A8C2KCB9</accession>
<evidence type="ECO:0000256" key="4">
    <source>
        <dbReference type="ARBA" id="ARBA00004286"/>
    </source>
</evidence>
<comment type="function">
    <text evidence="29">Mediates the post-translational oxidative deamination of lysine residues on target proteins leading to the formation of deaminated lysine (allysine).</text>
</comment>
<evidence type="ECO:0000256" key="21">
    <source>
        <dbReference type="ARBA" id="ARBA00023008"/>
    </source>
</evidence>
<keyword evidence="22" id="KW-0805">Transcription regulation</keyword>
<comment type="subcellular location">
    <subcellularLocation>
        <location evidence="4">Chromosome</location>
    </subcellularLocation>
    <subcellularLocation>
        <location evidence="3">Endoplasmic reticulum</location>
    </subcellularLocation>
    <subcellularLocation>
        <location evidence="2">Nucleus</location>
    </subcellularLocation>
    <subcellularLocation>
        <location evidence="5">Secreted</location>
        <location evidence="5">Extracellular space</location>
        <location evidence="5">Extracellular matrix</location>
        <location evidence="5">Basement membrane</location>
    </subcellularLocation>
</comment>
<keyword evidence="25" id="KW-0325">Glycoprotein</keyword>
<keyword evidence="12 29" id="KW-0479">Metal-binding</keyword>
<dbReference type="InterPro" id="IPR036772">
    <property type="entry name" value="SRCR-like_dom_sf"/>
</dbReference>
<dbReference type="EC" id="1.4.3.13" evidence="29"/>
<evidence type="ECO:0000256" key="25">
    <source>
        <dbReference type="ARBA" id="ARBA00023180"/>
    </source>
</evidence>
<comment type="cofactor">
    <cofactor evidence="1 29">
        <name>Cu cation</name>
        <dbReference type="ChEBI" id="CHEBI:23378"/>
    </cofactor>
</comment>
<keyword evidence="19" id="KW-0084">Basement membrane</keyword>
<keyword evidence="21 29" id="KW-0186">Copper</keyword>
<keyword evidence="17" id="KW-0106">Calcium</keyword>
<evidence type="ECO:0000256" key="1">
    <source>
        <dbReference type="ARBA" id="ARBA00001935"/>
    </source>
</evidence>
<dbReference type="PANTHER" id="PTHR45817">
    <property type="entry name" value="LYSYL OXIDASE-LIKE-RELATED"/>
    <property type="match status" value="1"/>
</dbReference>
<dbReference type="GO" id="GO:0006325">
    <property type="term" value="P:chromatin organization"/>
    <property type="evidence" value="ECO:0007669"/>
    <property type="project" value="UniProtKB-KW"/>
</dbReference>
<dbReference type="SMART" id="SM00202">
    <property type="entry name" value="SR"/>
    <property type="match status" value="4"/>
</dbReference>
<comment type="PTM">
    <text evidence="29">The lysine tyrosylquinone cross-link (LTQ) is generated by condensation of the epsilon-amino group of a lysine with a topaquinone produced by oxidation of tyrosine.</text>
</comment>
<feature type="domain" description="SRCR" evidence="31">
    <location>
        <begin position="174"/>
        <end position="269"/>
    </location>
</feature>
<dbReference type="Pfam" id="PF01186">
    <property type="entry name" value="Lysyl_oxidase"/>
    <property type="match status" value="1"/>
</dbReference>
<feature type="disulfide bond" evidence="28">
    <location>
        <begin position="79"/>
        <end position="143"/>
    </location>
</feature>
<feature type="chain" id="PRO_5034512964" description="Lysyl oxidase homolog" evidence="30">
    <location>
        <begin position="21"/>
        <end position="739"/>
    </location>
</feature>
<keyword evidence="24" id="KW-0804">Transcription</keyword>
<evidence type="ECO:0000259" key="31">
    <source>
        <dbReference type="PROSITE" id="PS50287"/>
    </source>
</evidence>
<dbReference type="SUPFAM" id="SSF56487">
    <property type="entry name" value="SRCR-like"/>
    <property type="match status" value="4"/>
</dbReference>
<dbReference type="Ensembl" id="ENSCCRT00020116186.1">
    <property type="protein sequence ID" value="ENSCCRP00020106358.1"/>
    <property type="gene ID" value="ENSCCRG00020048018.1"/>
</dbReference>